<evidence type="ECO:0000256" key="6">
    <source>
        <dbReference type="ARBA" id="ARBA00022512"/>
    </source>
</evidence>
<dbReference type="PANTHER" id="PTHR11552:SF201">
    <property type="entry name" value="GLUCOSE-METHANOL-CHOLINE OXIDOREDUCTASE N-TERMINAL DOMAIN-CONTAINING PROTEIN"/>
    <property type="match status" value="1"/>
</dbReference>
<dbReference type="Proteomes" id="UP000215289">
    <property type="component" value="Unassembled WGS sequence"/>
</dbReference>
<dbReference type="GO" id="GO:0050660">
    <property type="term" value="F:flavin adenine dinucleotide binding"/>
    <property type="evidence" value="ECO:0007669"/>
    <property type="project" value="InterPro"/>
</dbReference>
<dbReference type="Gene3D" id="4.10.450.10">
    <property type="entry name" value="Glucose Oxidase, domain 2"/>
    <property type="match status" value="1"/>
</dbReference>
<evidence type="ECO:0000256" key="9">
    <source>
        <dbReference type="ARBA" id="ARBA00022827"/>
    </source>
</evidence>
<comment type="subunit">
    <text evidence="5">Homodimer.</text>
</comment>
<evidence type="ECO:0000313" key="20">
    <source>
        <dbReference type="EMBL" id="RLL97935.1"/>
    </source>
</evidence>
<dbReference type="InterPro" id="IPR036188">
    <property type="entry name" value="FAD/NAD-bd_sf"/>
</dbReference>
<evidence type="ECO:0000256" key="12">
    <source>
        <dbReference type="ARBA" id="ARBA00049722"/>
    </source>
</evidence>
<dbReference type="EMBL" id="NIDN02000064">
    <property type="protein sequence ID" value="RLL97935.1"/>
    <property type="molecule type" value="Genomic_DNA"/>
</dbReference>
<feature type="chain" id="PRO_5011911713" description="glucose oxidase" evidence="17">
    <location>
        <begin position="17"/>
        <end position="638"/>
    </location>
</feature>
<feature type="domain" description="Glucose-methanol-choline oxidoreductase N-terminal" evidence="19">
    <location>
        <begin position="340"/>
        <end position="354"/>
    </location>
</feature>
<feature type="active site" description="Proton acceptor" evidence="13">
    <location>
        <position position="614"/>
    </location>
</feature>
<feature type="signal peptide" evidence="17">
    <location>
        <begin position="1"/>
        <end position="16"/>
    </location>
</feature>
<keyword evidence="8 15" id="KW-0285">Flavoprotein</keyword>
<name>A0A229XGV9_9EURO</name>
<keyword evidence="7" id="KW-0964">Secreted</keyword>
<feature type="binding site" evidence="14">
    <location>
        <position position="295"/>
    </location>
    <ligand>
        <name>FAD</name>
        <dbReference type="ChEBI" id="CHEBI:57692"/>
    </ligand>
</feature>
<evidence type="ECO:0000256" key="5">
    <source>
        <dbReference type="ARBA" id="ARBA00011738"/>
    </source>
</evidence>
<feature type="region of interest" description="Disordered" evidence="16">
    <location>
        <begin position="179"/>
        <end position="212"/>
    </location>
</feature>
<comment type="caution">
    <text evidence="20">The sequence shown here is derived from an EMBL/GenBank/DDBJ whole genome shotgun (WGS) entry which is preliminary data.</text>
</comment>
<keyword evidence="9 14" id="KW-0274">FAD</keyword>
<dbReference type="AlphaFoldDB" id="A0A229XGV9"/>
<protein>
    <recommendedName>
        <fullName evidence="12">glucose oxidase</fullName>
        <ecNumber evidence="12">1.1.3.4</ecNumber>
    </recommendedName>
</protein>
<dbReference type="InterPro" id="IPR007867">
    <property type="entry name" value="GMC_OxRtase_C"/>
</dbReference>
<evidence type="ECO:0000256" key="2">
    <source>
        <dbReference type="ARBA" id="ARBA00004191"/>
    </source>
</evidence>
<evidence type="ECO:0000256" key="7">
    <source>
        <dbReference type="ARBA" id="ARBA00022530"/>
    </source>
</evidence>
<evidence type="ECO:0000256" key="4">
    <source>
        <dbReference type="ARBA" id="ARBA00010790"/>
    </source>
</evidence>
<comment type="subcellular location">
    <subcellularLocation>
        <location evidence="2">Secreted</location>
        <location evidence="2">Cell wall</location>
    </subcellularLocation>
    <subcellularLocation>
        <location evidence="3">Secreted</location>
        <location evidence="3">Extracellular space</location>
        <location evidence="3">Extracellular matrix</location>
    </subcellularLocation>
</comment>
<evidence type="ECO:0000256" key="14">
    <source>
        <dbReference type="PIRSR" id="PIRSR000137-2"/>
    </source>
</evidence>
<dbReference type="InterPro" id="IPR000172">
    <property type="entry name" value="GMC_OxRdtase_N"/>
</dbReference>
<keyword evidence="17" id="KW-0732">Signal</keyword>
<evidence type="ECO:0000259" key="19">
    <source>
        <dbReference type="PROSITE" id="PS00624"/>
    </source>
</evidence>
<evidence type="ECO:0000256" key="15">
    <source>
        <dbReference type="RuleBase" id="RU003968"/>
    </source>
</evidence>
<dbReference type="Pfam" id="PF00732">
    <property type="entry name" value="GMC_oxred_N"/>
    <property type="match status" value="1"/>
</dbReference>
<evidence type="ECO:0000256" key="8">
    <source>
        <dbReference type="ARBA" id="ARBA00022630"/>
    </source>
</evidence>
<dbReference type="InterPro" id="IPR027424">
    <property type="entry name" value="Glucose_Oxidase_domain_2"/>
</dbReference>
<feature type="active site" description="Proton donor" evidence="13">
    <location>
        <position position="571"/>
    </location>
</feature>
<dbReference type="SUPFAM" id="SSF51905">
    <property type="entry name" value="FAD/NAD(P)-binding domain"/>
    <property type="match status" value="1"/>
</dbReference>
<feature type="domain" description="Glucose-methanol-choline oxidoreductase N-terminal" evidence="18">
    <location>
        <begin position="131"/>
        <end position="154"/>
    </location>
</feature>
<accession>A0A229XGV9</accession>
<organism evidence="20 21">
    <name type="scientific">Aspergillus turcosus</name>
    <dbReference type="NCBI Taxonomy" id="1245748"/>
    <lineage>
        <taxon>Eukaryota</taxon>
        <taxon>Fungi</taxon>
        <taxon>Dikarya</taxon>
        <taxon>Ascomycota</taxon>
        <taxon>Pezizomycotina</taxon>
        <taxon>Eurotiomycetes</taxon>
        <taxon>Eurotiomycetidae</taxon>
        <taxon>Eurotiales</taxon>
        <taxon>Aspergillaceae</taxon>
        <taxon>Aspergillus</taxon>
        <taxon>Aspergillus subgen. Fumigati</taxon>
    </lineage>
</organism>
<evidence type="ECO:0000256" key="10">
    <source>
        <dbReference type="ARBA" id="ARBA00023002"/>
    </source>
</evidence>
<dbReference type="OrthoDB" id="269227at2759"/>
<feature type="compositionally biased region" description="Basic and acidic residues" evidence="16">
    <location>
        <begin position="193"/>
        <end position="212"/>
    </location>
</feature>
<dbReference type="PIRSF" id="PIRSF000137">
    <property type="entry name" value="Alcohol_oxidase"/>
    <property type="match status" value="1"/>
</dbReference>
<comment type="catalytic activity">
    <reaction evidence="11">
        <text>beta-D-glucose + O2 = D-glucono-1,5-lactone + H2O2</text>
        <dbReference type="Rhea" id="RHEA:11428"/>
        <dbReference type="ChEBI" id="CHEBI:15379"/>
        <dbReference type="ChEBI" id="CHEBI:15903"/>
        <dbReference type="ChEBI" id="CHEBI:16217"/>
        <dbReference type="ChEBI" id="CHEBI:16240"/>
        <dbReference type="EC" id="1.1.3.4"/>
    </reaction>
    <physiologicalReaction direction="left-to-right" evidence="11">
        <dbReference type="Rhea" id="RHEA:11429"/>
    </physiologicalReaction>
</comment>
<evidence type="ECO:0000256" key="17">
    <source>
        <dbReference type="SAM" id="SignalP"/>
    </source>
</evidence>
<dbReference type="EC" id="1.1.3.4" evidence="12"/>
<dbReference type="SUPFAM" id="SSF54373">
    <property type="entry name" value="FAD-linked reductases, C-terminal domain"/>
    <property type="match status" value="1"/>
</dbReference>
<evidence type="ECO:0000256" key="13">
    <source>
        <dbReference type="PIRSR" id="PIRSR000137-1"/>
    </source>
</evidence>
<feature type="binding site" evidence="14">
    <location>
        <position position="604"/>
    </location>
    <ligand>
        <name>FAD</name>
        <dbReference type="ChEBI" id="CHEBI:57692"/>
    </ligand>
</feature>
<dbReference type="Gene3D" id="3.50.50.60">
    <property type="entry name" value="FAD/NAD(P)-binding domain"/>
    <property type="match status" value="1"/>
</dbReference>
<comment type="cofactor">
    <cofactor evidence="1 14">
        <name>FAD</name>
        <dbReference type="ChEBI" id="CHEBI:57692"/>
    </cofactor>
</comment>
<comment type="similarity">
    <text evidence="4 15">Belongs to the GMC oxidoreductase family.</text>
</comment>
<keyword evidence="6" id="KW-0134">Cell wall</keyword>
<proteinExistence type="inferred from homology"/>
<dbReference type="PROSITE" id="PS00623">
    <property type="entry name" value="GMC_OXRED_1"/>
    <property type="match status" value="1"/>
</dbReference>
<dbReference type="STRING" id="1245748.A0A229XGV9"/>
<sequence>MKYTLLWLILVAGTLCEPFQAPFQVPPSSTTQTTIAPEAAGVISDPLKVPNQPYDYVIAGGGLTGLTVAAKLLDHPDKFNVLVIESGFYGSEYGPIIDDLNTYGQIFGSSVDHAYETNPQIHKRVEIIRSGNGLGGSTLINGGTWTRPHKDQLDSWEHVFGNSGWNWMGLKKYMDEIEKPRDPTKDSSVTEGSLHHYESSCHNSNPDKGKVEVGARDRKTNWSPLIGALMNTTNQTTGAPKQLDLCCGHPHGVSMFLNTLTEKQVRTDAERSWLEPVLRDESRRKRITVLTGQLVGRVNLKSTGKEDPKYRATGVEFGTHSKEGWRFNVTAKQEVLLAAGSTISPLILQYSGIGPANVLAEPKVNVKQKIDLPVGLNLQDQTTTSVVSLTTPQGNGQGQAAYFATFAEVFGEHSHRFEAMVNDNDTLGKWAADTVAAGGFHNQSALFLQYVNYQNWLLGGNNVSYAELFMDTDNRIHFDLWNLLPFTRGYVKILDNDPYLRSFEYNPRYFENELDLYGQAAASKLARDLTRAGEMGGYFGGETLPGELLSDDATLEDWALYVKQNFRANYHGVGTCSMMKKELGGVVDETAKVYGVENLRVVDGSIPPTQVSSHVMTVFYGMASKIAEAILKAYDDRK</sequence>
<keyword evidence="7" id="KW-0272">Extracellular matrix</keyword>
<evidence type="ECO:0000259" key="18">
    <source>
        <dbReference type="PROSITE" id="PS00623"/>
    </source>
</evidence>
<dbReference type="PROSITE" id="PS00624">
    <property type="entry name" value="GMC_OXRED_2"/>
    <property type="match status" value="1"/>
</dbReference>
<dbReference type="PANTHER" id="PTHR11552">
    <property type="entry name" value="GLUCOSE-METHANOL-CHOLINE GMC OXIDOREDUCTASE"/>
    <property type="match status" value="1"/>
</dbReference>
<evidence type="ECO:0000256" key="11">
    <source>
        <dbReference type="ARBA" id="ARBA00049435"/>
    </source>
</evidence>
<keyword evidence="10" id="KW-0560">Oxidoreductase</keyword>
<reference evidence="20 21" key="1">
    <citation type="submission" date="2018-08" db="EMBL/GenBank/DDBJ databases">
        <title>Draft genome sequences of two Aspergillus turcosus clinical strains isolated from bronchoalveolar lavage fluid: one azole-susceptible and the other azole-resistant.</title>
        <authorList>
            <person name="Parent-Michaud M."/>
            <person name="Dufresne P.J."/>
            <person name="Fournier E."/>
            <person name="Martineau C."/>
            <person name="Moreira S."/>
            <person name="Perkins V."/>
            <person name="De Repentigny L."/>
            <person name="Dufresne S.F."/>
        </authorList>
    </citation>
    <scope>NUCLEOTIDE SEQUENCE [LARGE SCALE GENOMIC DNA]</scope>
    <source>
        <strain evidence="20">HMR AF 1038</strain>
    </source>
</reference>
<keyword evidence="21" id="KW-1185">Reference proteome</keyword>
<dbReference type="InterPro" id="IPR012132">
    <property type="entry name" value="GMC_OxRdtase"/>
</dbReference>
<dbReference type="Gene3D" id="3.30.560.10">
    <property type="entry name" value="Glucose Oxidase, domain 3"/>
    <property type="match status" value="1"/>
</dbReference>
<dbReference type="GO" id="GO:0046562">
    <property type="term" value="F:beta-D-glucose oxidase activity"/>
    <property type="evidence" value="ECO:0007669"/>
    <property type="project" value="UniProtKB-EC"/>
</dbReference>
<evidence type="ECO:0000256" key="16">
    <source>
        <dbReference type="SAM" id="MobiDB-lite"/>
    </source>
</evidence>
<evidence type="ECO:0000256" key="1">
    <source>
        <dbReference type="ARBA" id="ARBA00001974"/>
    </source>
</evidence>
<evidence type="ECO:0000256" key="3">
    <source>
        <dbReference type="ARBA" id="ARBA00004498"/>
    </source>
</evidence>
<gene>
    <name evidence="20" type="ORF">CFD26_103569</name>
</gene>
<dbReference type="Pfam" id="PF05199">
    <property type="entry name" value="GMC_oxred_C"/>
    <property type="match status" value="1"/>
</dbReference>
<evidence type="ECO:0000313" key="21">
    <source>
        <dbReference type="Proteomes" id="UP000215289"/>
    </source>
</evidence>